<dbReference type="PANTHER" id="PTHR37326">
    <property type="entry name" value="BLL3975 PROTEIN"/>
    <property type="match status" value="1"/>
</dbReference>
<dbReference type="PANTHER" id="PTHR37326:SF2">
    <property type="entry name" value="SUCCINYLGLUTAMATE DESUCCINYLASE_ASPARTOACYLASE FAMILY PROTEIN"/>
    <property type="match status" value="1"/>
</dbReference>
<sequence length="459" mass="49737">MPVKGSDADDEGSAKPVEAAAPRAKRRRSQPLKVANQIPQSRRKEIEKALEDTSPTPKKWSRKDGPKYHQFLRKRISPGTVRQIEFDLLDVDIGESWPIPITVVHGARPGPVVTVLGALHGNELVGPLALTYLCGPNFLGESEAIDPAAMAGTLRIVPVVNLPGYRRQSRYMVDGRDLNRSFPGKPDSNTTSRVAHRLWNKVIKSSDHVIDLHTAAVGRTNMPQIRANLAHRASNRIARAFGIEAILDNEGPKGSLRRLANDSGIGAITYEGGGSNEADPESVQVAIYGVLNVLRSLKVLPGYPSRPRFRILASGSVWIRSDQGGLLDVLTPAGSFVEEGETVATVTDPERPGESYDVLTPTRGLLISTATHPFVNAGTPIGHLLPVTRGIKTLRKRLDPEGCLVTSGSDGDPPWREDEDVEDISVIGEWSGGSPDAEWGRNEESLTDDEAGEADPNWT</sequence>
<keyword evidence="4" id="KW-0862">Zinc</keyword>
<evidence type="ECO:0000313" key="7">
    <source>
        <dbReference type="EMBL" id="AIE90444.1"/>
    </source>
</evidence>
<comment type="cofactor">
    <cofactor evidence="1">
        <name>Zn(2+)</name>
        <dbReference type="ChEBI" id="CHEBI:29105"/>
    </cofactor>
</comment>
<evidence type="ECO:0000256" key="2">
    <source>
        <dbReference type="ARBA" id="ARBA00022723"/>
    </source>
</evidence>
<feature type="compositionally biased region" description="Basic and acidic residues" evidence="5">
    <location>
        <begin position="42"/>
        <end position="51"/>
    </location>
</feature>
<dbReference type="GO" id="GO:0016788">
    <property type="term" value="F:hydrolase activity, acting on ester bonds"/>
    <property type="evidence" value="ECO:0007669"/>
    <property type="project" value="InterPro"/>
</dbReference>
<accession>A0A075FGS1</accession>
<evidence type="ECO:0000256" key="4">
    <source>
        <dbReference type="ARBA" id="ARBA00022833"/>
    </source>
</evidence>
<evidence type="ECO:0000256" key="1">
    <source>
        <dbReference type="ARBA" id="ARBA00001947"/>
    </source>
</evidence>
<dbReference type="Gene3D" id="3.40.630.10">
    <property type="entry name" value="Zn peptidases"/>
    <property type="match status" value="1"/>
</dbReference>
<dbReference type="AlphaFoldDB" id="A0A075FGS1"/>
<name>A0A075FGS1_9EURY</name>
<dbReference type="CDD" id="cd06251">
    <property type="entry name" value="M14_ASTE_ASPA-like"/>
    <property type="match status" value="1"/>
</dbReference>
<protein>
    <submittedName>
        <fullName evidence="7">Putative deacylase</fullName>
    </submittedName>
</protein>
<dbReference type="SUPFAM" id="SSF53187">
    <property type="entry name" value="Zn-dependent exopeptidases"/>
    <property type="match status" value="1"/>
</dbReference>
<feature type="region of interest" description="Disordered" evidence="5">
    <location>
        <begin position="1"/>
        <end position="65"/>
    </location>
</feature>
<organism evidence="7">
    <name type="scientific">uncultured marine group II/III euryarchaeote AD1000_04_B09</name>
    <dbReference type="NCBI Taxonomy" id="1457704"/>
    <lineage>
        <taxon>Archaea</taxon>
        <taxon>Methanobacteriati</taxon>
        <taxon>Methanobacteriota</taxon>
        <taxon>environmental samples</taxon>
    </lineage>
</organism>
<evidence type="ECO:0000256" key="3">
    <source>
        <dbReference type="ARBA" id="ARBA00022801"/>
    </source>
</evidence>
<dbReference type="GO" id="GO:0046872">
    <property type="term" value="F:metal ion binding"/>
    <property type="evidence" value="ECO:0007669"/>
    <property type="project" value="UniProtKB-KW"/>
</dbReference>
<reference evidence="7" key="1">
    <citation type="journal article" date="2014" name="Genome Biol. Evol.">
        <title>Pangenome evidence for extensive interdomain horizontal transfer affecting lineage core and shell genes in uncultured planktonic thaumarchaeota and euryarchaeota.</title>
        <authorList>
            <person name="Deschamps P."/>
            <person name="Zivanovic Y."/>
            <person name="Moreira D."/>
            <person name="Rodriguez-Valera F."/>
            <person name="Lopez-Garcia P."/>
        </authorList>
    </citation>
    <scope>NUCLEOTIDE SEQUENCE</scope>
</reference>
<evidence type="ECO:0000256" key="5">
    <source>
        <dbReference type="SAM" id="MobiDB-lite"/>
    </source>
</evidence>
<proteinExistence type="predicted"/>
<keyword evidence="2" id="KW-0479">Metal-binding</keyword>
<evidence type="ECO:0000259" key="6">
    <source>
        <dbReference type="Pfam" id="PF24827"/>
    </source>
</evidence>
<feature type="domain" description="Succinylglutamate desuccinylase/Aspartoacylase catalytic" evidence="6">
    <location>
        <begin position="109"/>
        <end position="296"/>
    </location>
</feature>
<keyword evidence="3" id="KW-0378">Hydrolase</keyword>
<dbReference type="InterPro" id="IPR053138">
    <property type="entry name" value="N-alpha-Ac-DABA_deacetylase"/>
</dbReference>
<feature type="region of interest" description="Disordered" evidence="5">
    <location>
        <begin position="427"/>
        <end position="459"/>
    </location>
</feature>
<dbReference type="InterPro" id="IPR055438">
    <property type="entry name" value="AstE_AspA_cat"/>
</dbReference>
<dbReference type="EMBL" id="KF900310">
    <property type="protein sequence ID" value="AIE90444.1"/>
    <property type="molecule type" value="Genomic_DNA"/>
</dbReference>
<dbReference type="Pfam" id="PF24827">
    <property type="entry name" value="AstE_AspA_cat"/>
    <property type="match status" value="1"/>
</dbReference>